<evidence type="ECO:0000313" key="1">
    <source>
        <dbReference type="EMBL" id="NSL89231.1"/>
    </source>
</evidence>
<dbReference type="EMBL" id="RIAR02000001">
    <property type="protein sequence ID" value="NSL89231.1"/>
    <property type="molecule type" value="Genomic_DNA"/>
</dbReference>
<sequence>MANKVNIVLVHGAWGDGGHWHSVIPILHGASYTVVASQHPLTSLADDAETVRRLAESLEGPTLLVGHSYGGAVITEAASKCPNVVGLVFIAAFAPDVTESLGILLGRTDPPPGGANIAPDKYGFLWINREKFGESFCQDLDKDSITVMAAAQKPISGKCFEDKPTNAGWKNLPNWYQISEQDRMIPPATQQFLAERMKATTISLDTSHASLATRPKEVAELILKAAAELGK</sequence>
<dbReference type="InterPro" id="IPR000073">
    <property type="entry name" value="AB_hydrolase_1"/>
</dbReference>
<dbReference type="InterPro" id="IPR029058">
    <property type="entry name" value="AB_hydrolase_fold"/>
</dbReference>
<accession>A0A433WID5</accession>
<proteinExistence type="predicted"/>
<name>A0A433WID5_9BACT</name>
<organism evidence="1 2">
    <name type="scientific">Chitinophaga solisilvae</name>
    <dbReference type="NCBI Taxonomy" id="1233460"/>
    <lineage>
        <taxon>Bacteria</taxon>
        <taxon>Pseudomonadati</taxon>
        <taxon>Bacteroidota</taxon>
        <taxon>Chitinophagia</taxon>
        <taxon>Chitinophagales</taxon>
        <taxon>Chitinophagaceae</taxon>
        <taxon>Chitinophaga</taxon>
    </lineage>
</organism>
<dbReference type="Proteomes" id="UP000281028">
    <property type="component" value="Unassembled WGS sequence"/>
</dbReference>
<keyword evidence="1" id="KW-0378">Hydrolase</keyword>
<reference evidence="1" key="1">
    <citation type="submission" date="2020-05" db="EMBL/GenBank/DDBJ databases">
        <title>Chitinophaga laudate sp. nov., isolated from a tropical peat swamp.</title>
        <authorList>
            <person name="Goh C.B.S."/>
            <person name="Lee M.S."/>
            <person name="Parimannan S."/>
            <person name="Pasbakhsh P."/>
            <person name="Yule C.M."/>
            <person name="Rajandas H."/>
            <person name="Loke S."/>
            <person name="Croft L."/>
            <person name="Tan J.B.L."/>
        </authorList>
    </citation>
    <scope>NUCLEOTIDE SEQUENCE</scope>
    <source>
        <strain evidence="1">Mgbs1</strain>
    </source>
</reference>
<evidence type="ECO:0000313" key="2">
    <source>
        <dbReference type="Proteomes" id="UP000281028"/>
    </source>
</evidence>
<gene>
    <name evidence="1" type="ORF">ECE50_020485</name>
</gene>
<dbReference type="PANTHER" id="PTHR37017">
    <property type="entry name" value="AB HYDROLASE-1 DOMAIN-CONTAINING PROTEIN-RELATED"/>
    <property type="match status" value="1"/>
</dbReference>
<dbReference type="OrthoDB" id="9112061at2"/>
<dbReference type="PANTHER" id="PTHR37017:SF11">
    <property type="entry name" value="ESTERASE_LIPASE_THIOESTERASE DOMAIN-CONTAINING PROTEIN"/>
    <property type="match status" value="1"/>
</dbReference>
<keyword evidence="2" id="KW-1185">Reference proteome</keyword>
<dbReference type="AlphaFoldDB" id="A0A433WID5"/>
<comment type="caution">
    <text evidence="1">The sequence shown here is derived from an EMBL/GenBank/DDBJ whole genome shotgun (WGS) entry which is preliminary data.</text>
</comment>
<dbReference type="InterPro" id="IPR052897">
    <property type="entry name" value="Sec-Metab_Biosynth_Hydrolase"/>
</dbReference>
<dbReference type="Gene3D" id="3.40.50.1820">
    <property type="entry name" value="alpha/beta hydrolase"/>
    <property type="match status" value="1"/>
</dbReference>
<dbReference type="GO" id="GO:0016787">
    <property type="term" value="F:hydrolase activity"/>
    <property type="evidence" value="ECO:0007669"/>
    <property type="project" value="UniProtKB-KW"/>
</dbReference>
<dbReference type="Pfam" id="PF12697">
    <property type="entry name" value="Abhydrolase_6"/>
    <property type="match status" value="1"/>
</dbReference>
<dbReference type="SUPFAM" id="SSF53474">
    <property type="entry name" value="alpha/beta-Hydrolases"/>
    <property type="match status" value="1"/>
</dbReference>
<protein>
    <submittedName>
        <fullName evidence="1">Alpha/beta hydrolase</fullName>
    </submittedName>
</protein>